<accession>A0A2J6RPT2</accession>
<keyword evidence="1" id="KW-0732">Signal</keyword>
<evidence type="ECO:0000259" key="3">
    <source>
        <dbReference type="Pfam" id="PF17168"/>
    </source>
</evidence>
<dbReference type="PANTHER" id="PTHR31987">
    <property type="entry name" value="GLUTAMINASE A-RELATED"/>
    <property type="match status" value="1"/>
</dbReference>
<reference evidence="4 5" key="1">
    <citation type="submission" date="2016-04" db="EMBL/GenBank/DDBJ databases">
        <title>A degradative enzymes factory behind the ericoid mycorrhizal symbiosis.</title>
        <authorList>
            <consortium name="DOE Joint Genome Institute"/>
            <person name="Martino E."/>
            <person name="Morin E."/>
            <person name="Grelet G."/>
            <person name="Kuo A."/>
            <person name="Kohler A."/>
            <person name="Daghino S."/>
            <person name="Barry K."/>
            <person name="Choi C."/>
            <person name="Cichocki N."/>
            <person name="Clum A."/>
            <person name="Copeland A."/>
            <person name="Hainaut M."/>
            <person name="Haridas S."/>
            <person name="Labutti K."/>
            <person name="Lindquist E."/>
            <person name="Lipzen A."/>
            <person name="Khouja H.-R."/>
            <person name="Murat C."/>
            <person name="Ohm R."/>
            <person name="Olson A."/>
            <person name="Spatafora J."/>
            <person name="Veneault-Fourrey C."/>
            <person name="Henrissat B."/>
            <person name="Grigoriev I."/>
            <person name="Martin F."/>
            <person name="Perotto S."/>
        </authorList>
    </citation>
    <scope>NUCLEOTIDE SEQUENCE [LARGE SCALE GENOMIC DNA]</scope>
    <source>
        <strain evidence="4 5">F</strain>
    </source>
</reference>
<name>A0A2J6RPT2_HYAVF</name>
<dbReference type="InterPro" id="IPR033433">
    <property type="entry name" value="GtaA_N"/>
</dbReference>
<dbReference type="PANTHER" id="PTHR31987:SF1">
    <property type="entry name" value="GLUTAMINASE A"/>
    <property type="match status" value="1"/>
</dbReference>
<gene>
    <name evidence="4" type="ORF">L207DRAFT_459146</name>
</gene>
<feature type="domain" description="Glutaminase A central" evidence="2">
    <location>
        <begin position="356"/>
        <end position="700"/>
    </location>
</feature>
<proteinExistence type="predicted"/>
<dbReference type="OrthoDB" id="431715at2759"/>
<dbReference type="SUPFAM" id="SSF48208">
    <property type="entry name" value="Six-hairpin glycosidases"/>
    <property type="match status" value="1"/>
</dbReference>
<dbReference type="InterPro" id="IPR008928">
    <property type="entry name" value="6-hairpin_glycosidase_sf"/>
</dbReference>
<evidence type="ECO:0000256" key="1">
    <source>
        <dbReference type="SAM" id="SignalP"/>
    </source>
</evidence>
<evidence type="ECO:0000313" key="5">
    <source>
        <dbReference type="Proteomes" id="UP000235786"/>
    </source>
</evidence>
<dbReference type="Pfam" id="PF16335">
    <property type="entry name" value="GtaA_6_Hairpin"/>
    <property type="match status" value="1"/>
</dbReference>
<dbReference type="Pfam" id="PF17168">
    <property type="entry name" value="DUF5127"/>
    <property type="match status" value="1"/>
</dbReference>
<sequence length="711" mass="77086">MFRLLVLTLCGLGSLVSASTFSPARPPAIPLAVKSPYMNTWLEVGSDGGSGGILPGYWPRFWAGPQPGPVAGSNGAVTAWTGFITVDGTSYTWMGAANVNGVVPPSVTQTSFEYTSTRSTFIMNVAGKISMNVTFLSPVTPNDLRRQSVIGSYLSVTVAAIDGGSHSVQLYADTSAEWTSIHNTDIAQWSYSVNNGVASHSSWRQTQSEFNADYPDDAAHWGYWHWSTAATSSMTYQSGQDVTVRGNFLDNGTLPDTQDTDYRAISDDWPVFGFANALGNVGSSPVETLYTIVHAQQNAIYFDGANGDVSVPSLWTSYFSSDSALVNFFYGDYGNMASLSDATDNQFAGDSIAAGGQDYSTITSLSARQAFGAVQLCGNETKPYLFLKEISSDGNIQTVDVLFPTMPIFLYSNPILVKYLLDPLFENQESGQFPQTYAMHDLGPNYPRAIGHPTGDGEYMPLEECGNMIITTLAYAQRAQDTAYLTQHYAILKQWTGYLVDEALIPANQLSTDDFQGQLANQTNLALKGIIAIQAMSEIASKTGNGADATNYSNIAHDYIGQWQEMAVVTDADPPHTNLDYQNDTSHGLLYNLYADRLLGLNLVPQSIYDMQSAFYPTVAETYGVPLDTRDVYTKSDWQMWTASIASKSTQTLFISLLAKWINETPTNRAFTDLYNTQTGDFADGPFIARPVVGGHFALLALNGAPTAASG</sequence>
<evidence type="ECO:0000313" key="4">
    <source>
        <dbReference type="EMBL" id="PMD40524.1"/>
    </source>
</evidence>
<dbReference type="Proteomes" id="UP000235786">
    <property type="component" value="Unassembled WGS sequence"/>
</dbReference>
<dbReference type="STRING" id="1149755.A0A2J6RPT2"/>
<dbReference type="AlphaFoldDB" id="A0A2J6RPT2"/>
<evidence type="ECO:0000259" key="2">
    <source>
        <dbReference type="Pfam" id="PF16335"/>
    </source>
</evidence>
<dbReference type="EMBL" id="KZ613945">
    <property type="protein sequence ID" value="PMD40524.1"/>
    <property type="molecule type" value="Genomic_DNA"/>
</dbReference>
<protein>
    <submittedName>
        <fullName evidence="4">DUF1793-domain-containing protein</fullName>
    </submittedName>
</protein>
<organism evidence="4 5">
    <name type="scientific">Hyaloscypha variabilis (strain UAMH 11265 / GT02V1 / F)</name>
    <name type="common">Meliniomyces variabilis</name>
    <dbReference type="NCBI Taxonomy" id="1149755"/>
    <lineage>
        <taxon>Eukaryota</taxon>
        <taxon>Fungi</taxon>
        <taxon>Dikarya</taxon>
        <taxon>Ascomycota</taxon>
        <taxon>Pezizomycotina</taxon>
        <taxon>Leotiomycetes</taxon>
        <taxon>Helotiales</taxon>
        <taxon>Hyaloscyphaceae</taxon>
        <taxon>Hyaloscypha</taxon>
        <taxon>Hyaloscypha variabilis</taxon>
    </lineage>
</organism>
<feature type="domain" description="Glutaminase A N-terminal" evidence="3">
    <location>
        <begin position="117"/>
        <end position="348"/>
    </location>
</feature>
<feature type="signal peptide" evidence="1">
    <location>
        <begin position="1"/>
        <end position="18"/>
    </location>
</feature>
<dbReference type="InterPro" id="IPR032514">
    <property type="entry name" value="GtaA_central"/>
</dbReference>
<dbReference type="GO" id="GO:0005975">
    <property type="term" value="P:carbohydrate metabolic process"/>
    <property type="evidence" value="ECO:0007669"/>
    <property type="project" value="InterPro"/>
</dbReference>
<dbReference type="InterPro" id="IPR052743">
    <property type="entry name" value="Glutaminase_GtaA"/>
</dbReference>
<feature type="chain" id="PRO_5014365015" evidence="1">
    <location>
        <begin position="19"/>
        <end position="711"/>
    </location>
</feature>
<keyword evidence="5" id="KW-1185">Reference proteome</keyword>